<name>A0A481W4E5_9CAUD</name>
<feature type="compositionally biased region" description="Polar residues" evidence="1">
    <location>
        <begin position="1"/>
        <end position="13"/>
    </location>
</feature>
<dbReference type="InterPro" id="IPR058043">
    <property type="entry name" value="Chimallin"/>
</dbReference>
<sequence length="634" mass="69553">MSVNSSNKEAVNVQTAQQAPAQKQAAQQPQQSQVSQPMQPAIPVSNGPATLNSRFSRSGRADGNDARTTKAFVAFDEARVEAIAQQDLADTFHLFRFDRVPHQVAMASILVLKVVNNRGEPAILVKALPVVDNSVAVKPKTFQIANGFSTFDKFEAKPDSSDIFTPLYWGRIVAHVRNVTGHPNAAVYNAGPQDIHAEFDFEDKVAVRNLLIKSVNSVEDTMARLSDERPFSLATDMQSADEILAATIDYTGTPVESNTGIPQRADIVVSLQRRKKHGQQTQENEYYDADSQLNSVAMFTDLEYAPQQVQPQAYGIPQGPLPAPFMPALVVTAVKQANWIMANTPEMYFFALGNAFRATNGQGWAKQFLPTIGRVKDPRDIGAVGYLTQSGLKVETKSETFTEQDFAGLMFSQVQQNPVIMLDLNRMGDNSFIESMILDSLGGPNEQAAKAGIIRILCNLYGRDNFTSLFDTTNEWLFRPYGTDFHLGYYPDENGEKRDRRDLDTLYALNACDGVVPEFMDWYAAKCNGNVHSEVRLKKSEQYDKQYLGNVTYAGRVTRVILNPKLVAAMDAAAGKAGIAVTMDNIGSVFGGQRFQGNMGLAGLNVQGVANVASYIQNQNVYATPVGGATGMMY</sequence>
<reference evidence="2 3" key="1">
    <citation type="submission" date="2019-02" db="EMBL/GenBank/DDBJ databases">
        <authorList>
            <person name="Frampton R.A."/>
            <person name="Wojtus J.K."/>
            <person name="Fineran P.C."/>
            <person name="Hendrickson H.L."/>
        </authorList>
    </citation>
    <scope>NUCLEOTIDE SEQUENCE [LARGE SCALE GENOMIC DNA]</scope>
</reference>
<feature type="compositionally biased region" description="Low complexity" evidence="1">
    <location>
        <begin position="14"/>
        <end position="41"/>
    </location>
</feature>
<feature type="region of interest" description="Disordered" evidence="1">
    <location>
        <begin position="1"/>
        <end position="64"/>
    </location>
</feature>
<feature type="compositionally biased region" description="Polar residues" evidence="1">
    <location>
        <begin position="47"/>
        <end position="56"/>
    </location>
</feature>
<protein>
    <submittedName>
        <fullName evidence="2">Uncharacterized protein</fullName>
    </submittedName>
</protein>
<gene>
    <name evidence="2" type="ORF">PSA21_56</name>
</gene>
<dbReference type="Pfam" id="PF25677">
    <property type="entry name" value="Chimallin_Phikzvirus"/>
    <property type="match status" value="1"/>
</dbReference>
<dbReference type="EMBL" id="MK552327">
    <property type="protein sequence ID" value="QBJ02586.1"/>
    <property type="molecule type" value="Genomic_DNA"/>
</dbReference>
<evidence type="ECO:0000256" key="1">
    <source>
        <dbReference type="SAM" id="MobiDB-lite"/>
    </source>
</evidence>
<accession>A0A481W4E5</accession>
<keyword evidence="3" id="KW-1185">Reference proteome</keyword>
<evidence type="ECO:0000313" key="3">
    <source>
        <dbReference type="Proteomes" id="UP000294134"/>
    </source>
</evidence>
<organism evidence="2 3">
    <name type="scientific">Pseudomonas phage Psa21</name>
    <dbReference type="NCBI Taxonomy" id="2530023"/>
    <lineage>
        <taxon>Viruses</taxon>
        <taxon>Duplodnaviria</taxon>
        <taxon>Heunggongvirae</taxon>
        <taxon>Uroviricota</taxon>
        <taxon>Caudoviricetes</taxon>
        <taxon>Chimalliviridae</taxon>
        <taxon>Tepukevirus</taxon>
        <taxon>Tepukevirus Psa21</taxon>
    </lineage>
</organism>
<proteinExistence type="predicted"/>
<dbReference type="Proteomes" id="UP000294134">
    <property type="component" value="Segment"/>
</dbReference>
<evidence type="ECO:0000313" key="2">
    <source>
        <dbReference type="EMBL" id="QBJ02586.1"/>
    </source>
</evidence>